<organism evidence="1 2">
    <name type="scientific">Tagetes erecta</name>
    <name type="common">African marigold</name>
    <dbReference type="NCBI Taxonomy" id="13708"/>
    <lineage>
        <taxon>Eukaryota</taxon>
        <taxon>Viridiplantae</taxon>
        <taxon>Streptophyta</taxon>
        <taxon>Embryophyta</taxon>
        <taxon>Tracheophyta</taxon>
        <taxon>Spermatophyta</taxon>
        <taxon>Magnoliopsida</taxon>
        <taxon>eudicotyledons</taxon>
        <taxon>Gunneridae</taxon>
        <taxon>Pentapetalae</taxon>
        <taxon>asterids</taxon>
        <taxon>campanulids</taxon>
        <taxon>Asterales</taxon>
        <taxon>Asteraceae</taxon>
        <taxon>Asteroideae</taxon>
        <taxon>Heliantheae alliance</taxon>
        <taxon>Tageteae</taxon>
        <taxon>Tagetes</taxon>
    </lineage>
</organism>
<comment type="caution">
    <text evidence="1">The sequence shown here is derived from an EMBL/GenBank/DDBJ whole genome shotgun (WGS) entry which is preliminary data.</text>
</comment>
<proteinExistence type="predicted"/>
<evidence type="ECO:0000313" key="2">
    <source>
        <dbReference type="Proteomes" id="UP001229421"/>
    </source>
</evidence>
<dbReference type="AlphaFoldDB" id="A0AAD8NHJ4"/>
<gene>
    <name evidence="1" type="ORF">QVD17_35803</name>
</gene>
<dbReference type="Proteomes" id="UP001229421">
    <property type="component" value="Unassembled WGS sequence"/>
</dbReference>
<reference evidence="1" key="1">
    <citation type="journal article" date="2023" name="bioRxiv">
        <title>Improved chromosome-level genome assembly for marigold (Tagetes erecta).</title>
        <authorList>
            <person name="Jiang F."/>
            <person name="Yuan L."/>
            <person name="Wang S."/>
            <person name="Wang H."/>
            <person name="Xu D."/>
            <person name="Wang A."/>
            <person name="Fan W."/>
        </authorList>
    </citation>
    <scope>NUCLEOTIDE SEQUENCE</scope>
    <source>
        <strain evidence="1">WSJ</strain>
        <tissue evidence="1">Leaf</tissue>
    </source>
</reference>
<keyword evidence="2" id="KW-1185">Reference proteome</keyword>
<evidence type="ECO:0000313" key="1">
    <source>
        <dbReference type="EMBL" id="KAK1409277.1"/>
    </source>
</evidence>
<dbReference type="EMBL" id="JAUHHV010000010">
    <property type="protein sequence ID" value="KAK1409277.1"/>
    <property type="molecule type" value="Genomic_DNA"/>
</dbReference>
<sequence>MWGQPTPPPSLSFLCLNKVYVLSLSETPQVFFYSHKDKNTPPLHGGRNFPLPPFPFTSPVTINTFNYLLTLHFYSADFTLPLCCCS</sequence>
<protein>
    <submittedName>
        <fullName evidence="1">Uncharacterized protein</fullName>
    </submittedName>
</protein>
<accession>A0AAD8NHJ4</accession>
<name>A0AAD8NHJ4_TARER</name>